<proteinExistence type="inferred from homology"/>
<comment type="caution">
    <text evidence="4">The sequence shown here is derived from an EMBL/GenBank/DDBJ whole genome shotgun (WGS) entry which is preliminary data.</text>
</comment>
<dbReference type="AlphaFoldDB" id="A0A1F4S7G8"/>
<dbReference type="GO" id="GO:0071978">
    <property type="term" value="P:bacterial-type flagellum-dependent swarming motility"/>
    <property type="evidence" value="ECO:0007669"/>
    <property type="project" value="TreeGrafter"/>
</dbReference>
<organism evidence="4 5">
    <name type="scientific">candidate division WOR-1 bacterium RIFOXYB2_FULL_36_35</name>
    <dbReference type="NCBI Taxonomy" id="1802578"/>
    <lineage>
        <taxon>Bacteria</taxon>
        <taxon>Bacillati</taxon>
        <taxon>Saganbacteria</taxon>
    </lineage>
</organism>
<keyword evidence="2" id="KW-0975">Bacterial flagellum</keyword>
<name>A0A1F4S7G8_UNCSA</name>
<dbReference type="PANTHER" id="PTHR30435">
    <property type="entry name" value="FLAGELLAR PROTEIN"/>
    <property type="match status" value="1"/>
</dbReference>
<dbReference type="SUPFAM" id="SSF117143">
    <property type="entry name" value="Flagellar hook protein flgE"/>
    <property type="match status" value="1"/>
</dbReference>
<dbReference type="GO" id="GO:0009425">
    <property type="term" value="C:bacterial-type flagellum basal body"/>
    <property type="evidence" value="ECO:0007669"/>
    <property type="project" value="UniProtKB-SubCell"/>
</dbReference>
<evidence type="ECO:0000313" key="4">
    <source>
        <dbReference type="EMBL" id="OGC16327.1"/>
    </source>
</evidence>
<comment type="subcellular location">
    <subcellularLocation>
        <location evidence="2">Bacterial flagellum basal body</location>
    </subcellularLocation>
</comment>
<dbReference type="Proteomes" id="UP000177905">
    <property type="component" value="Unassembled WGS sequence"/>
</dbReference>
<accession>A0A1F4S7G8</accession>
<sequence length="245" mass="26915">MQRDPILQIGAEGLASTDEKMQSLINRIVNAETPGFRSSDVTIRSFPLELEAAEKKLSTQSPKVDGTFYNYAQGTFVRTGKNTDFAIGTPGFFVLFCPWGEGYSRDGRFMVNPEGEVVTVVGGYKLMGQNGPILVSPGSRIDISETGELLVDSEVVDKIRVVDFEDNQSLESLNGVIFKDPTGNLALKEVDNPKILQGYVESSNASVVDQMVEMIYINRIYDTNTKIIQTRDGNLSQAIGMGRVQ</sequence>
<dbReference type="InterPro" id="IPR010930">
    <property type="entry name" value="Flg_bb/hook_C_dom"/>
</dbReference>
<feature type="domain" description="Flagellar basal-body/hook protein C-terminal" evidence="3">
    <location>
        <begin position="197"/>
        <end position="240"/>
    </location>
</feature>
<evidence type="ECO:0000256" key="2">
    <source>
        <dbReference type="RuleBase" id="RU362116"/>
    </source>
</evidence>
<dbReference type="EMBL" id="MEUA01000010">
    <property type="protein sequence ID" value="OGC16327.1"/>
    <property type="molecule type" value="Genomic_DNA"/>
</dbReference>
<reference evidence="4 5" key="1">
    <citation type="journal article" date="2016" name="Nat. Commun.">
        <title>Thousands of microbial genomes shed light on interconnected biogeochemical processes in an aquifer system.</title>
        <authorList>
            <person name="Anantharaman K."/>
            <person name="Brown C.T."/>
            <person name="Hug L.A."/>
            <person name="Sharon I."/>
            <person name="Castelle C.J."/>
            <person name="Probst A.J."/>
            <person name="Thomas B.C."/>
            <person name="Singh A."/>
            <person name="Wilkins M.J."/>
            <person name="Karaoz U."/>
            <person name="Brodie E.L."/>
            <person name="Williams K.H."/>
            <person name="Hubbard S.S."/>
            <person name="Banfield J.F."/>
        </authorList>
    </citation>
    <scope>NUCLEOTIDE SEQUENCE [LARGE SCALE GENOMIC DNA]</scope>
</reference>
<comment type="similarity">
    <text evidence="1 2">Belongs to the flagella basal body rod proteins family.</text>
</comment>
<dbReference type="InterPro" id="IPR037925">
    <property type="entry name" value="FlgE/F/G-like"/>
</dbReference>
<dbReference type="NCBIfam" id="TIGR03506">
    <property type="entry name" value="FlgEFG_subfam"/>
    <property type="match status" value="1"/>
</dbReference>
<dbReference type="Pfam" id="PF06429">
    <property type="entry name" value="Flg_bbr_C"/>
    <property type="match status" value="1"/>
</dbReference>
<evidence type="ECO:0000256" key="1">
    <source>
        <dbReference type="ARBA" id="ARBA00009677"/>
    </source>
</evidence>
<evidence type="ECO:0000259" key="3">
    <source>
        <dbReference type="Pfam" id="PF06429"/>
    </source>
</evidence>
<evidence type="ECO:0000313" key="5">
    <source>
        <dbReference type="Proteomes" id="UP000177905"/>
    </source>
</evidence>
<gene>
    <name evidence="4" type="ORF">A2290_04440</name>
</gene>
<dbReference type="PANTHER" id="PTHR30435:SF19">
    <property type="entry name" value="FLAGELLAR BASAL-BODY ROD PROTEIN FLGG"/>
    <property type="match status" value="1"/>
</dbReference>
<dbReference type="InterPro" id="IPR020013">
    <property type="entry name" value="Flagellar_FlgE/F/G"/>
</dbReference>
<protein>
    <recommendedName>
        <fullName evidence="3">Flagellar basal-body/hook protein C-terminal domain-containing protein</fullName>
    </recommendedName>
</protein>